<dbReference type="SUPFAM" id="SSF140453">
    <property type="entry name" value="EsxAB dimer-like"/>
    <property type="match status" value="1"/>
</dbReference>
<evidence type="ECO:0000313" key="1">
    <source>
        <dbReference type="EMBL" id="MBE9375887.1"/>
    </source>
</evidence>
<dbReference type="RefSeq" id="WP_193929332.1">
    <property type="nucleotide sequence ID" value="NZ_JADEYC010000027.1"/>
</dbReference>
<sequence>MSTAGGFHVDPAQIRAHADTVAGIADGLSAATSGLPGELAENALGTFVEFVSAGLSTTMSQAGESLSQAVSTVHEVSAALAQIAEDYETADDANGALLQKGCDPR</sequence>
<dbReference type="EMBL" id="JADEYC010000027">
    <property type="protein sequence ID" value="MBE9375887.1"/>
    <property type="molecule type" value="Genomic_DNA"/>
</dbReference>
<dbReference type="Proteomes" id="UP000598360">
    <property type="component" value="Unassembled WGS sequence"/>
</dbReference>
<comment type="caution">
    <text evidence="1">The sequence shown here is derived from an EMBL/GenBank/DDBJ whole genome shotgun (WGS) entry which is preliminary data.</text>
</comment>
<accession>A0A929B9Q6</accession>
<dbReference type="Gene3D" id="1.10.287.1060">
    <property type="entry name" value="ESAT-6-like"/>
    <property type="match status" value="1"/>
</dbReference>
<keyword evidence="2" id="KW-1185">Reference proteome</keyword>
<proteinExistence type="predicted"/>
<dbReference type="AlphaFoldDB" id="A0A929B9Q6"/>
<name>A0A929B9Q6_9PSEU</name>
<dbReference type="Pfam" id="PF10824">
    <property type="entry name" value="T7SS_ESX_EspC"/>
    <property type="match status" value="1"/>
</dbReference>
<dbReference type="InterPro" id="IPR036689">
    <property type="entry name" value="ESAT-6-like_sf"/>
</dbReference>
<dbReference type="GO" id="GO:0009306">
    <property type="term" value="P:protein secretion"/>
    <property type="evidence" value="ECO:0007669"/>
    <property type="project" value="InterPro"/>
</dbReference>
<reference evidence="1" key="1">
    <citation type="submission" date="2020-10" db="EMBL/GenBank/DDBJ databases">
        <title>Diversity and distribution of actinomycetes associated with coral in the coast of Hainan.</title>
        <authorList>
            <person name="Li F."/>
        </authorList>
    </citation>
    <scope>NUCLEOTIDE SEQUENCE</scope>
    <source>
        <strain evidence="1">HNM0983</strain>
    </source>
</reference>
<gene>
    <name evidence="1" type="ORF">IQ251_15660</name>
</gene>
<protein>
    <submittedName>
        <fullName evidence="1">ESX-1 secretion-associated protein</fullName>
    </submittedName>
</protein>
<evidence type="ECO:0000313" key="2">
    <source>
        <dbReference type="Proteomes" id="UP000598360"/>
    </source>
</evidence>
<dbReference type="InterPro" id="IPR022536">
    <property type="entry name" value="EspC"/>
</dbReference>
<organism evidence="1 2">
    <name type="scientific">Saccharopolyspora montiporae</name>
    <dbReference type="NCBI Taxonomy" id="2781240"/>
    <lineage>
        <taxon>Bacteria</taxon>
        <taxon>Bacillati</taxon>
        <taxon>Actinomycetota</taxon>
        <taxon>Actinomycetes</taxon>
        <taxon>Pseudonocardiales</taxon>
        <taxon>Pseudonocardiaceae</taxon>
        <taxon>Saccharopolyspora</taxon>
    </lineage>
</organism>